<comment type="caution">
    <text evidence="8">The sequence shown here is derived from an EMBL/GenBank/DDBJ whole genome shotgun (WGS) entry which is preliminary data.</text>
</comment>
<dbReference type="InterPro" id="IPR036890">
    <property type="entry name" value="HATPase_C_sf"/>
</dbReference>
<evidence type="ECO:0000313" key="9">
    <source>
        <dbReference type="Proteomes" id="UP000321168"/>
    </source>
</evidence>
<dbReference type="Pfam" id="PF00512">
    <property type="entry name" value="HisKA"/>
    <property type="match status" value="1"/>
</dbReference>
<dbReference type="Proteomes" id="UP000321168">
    <property type="component" value="Unassembled WGS sequence"/>
</dbReference>
<protein>
    <recommendedName>
        <fullName evidence="2">histidine kinase</fullName>
        <ecNumber evidence="2">2.7.13.3</ecNumber>
    </recommendedName>
</protein>
<dbReference type="EMBL" id="VORB01000003">
    <property type="protein sequence ID" value="TXC81684.1"/>
    <property type="molecule type" value="Genomic_DNA"/>
</dbReference>
<keyword evidence="5 8" id="KW-0418">Kinase</keyword>
<dbReference type="SMART" id="SM00387">
    <property type="entry name" value="HATPase_c"/>
    <property type="match status" value="1"/>
</dbReference>
<dbReference type="PANTHER" id="PTHR43711">
    <property type="entry name" value="TWO-COMPONENT HISTIDINE KINASE"/>
    <property type="match status" value="1"/>
</dbReference>
<dbReference type="OrthoDB" id="9781208at2"/>
<dbReference type="InterPro" id="IPR050736">
    <property type="entry name" value="Sensor_HK_Regulatory"/>
</dbReference>
<dbReference type="CDD" id="cd00082">
    <property type="entry name" value="HisKA"/>
    <property type="match status" value="1"/>
</dbReference>
<evidence type="ECO:0000256" key="1">
    <source>
        <dbReference type="ARBA" id="ARBA00000085"/>
    </source>
</evidence>
<dbReference type="SMART" id="SM00388">
    <property type="entry name" value="HisKA"/>
    <property type="match status" value="1"/>
</dbReference>
<dbReference type="PRINTS" id="PR00344">
    <property type="entry name" value="BCTRLSENSOR"/>
</dbReference>
<dbReference type="RefSeq" id="WP_147013632.1">
    <property type="nucleotide sequence ID" value="NZ_VORB01000003.1"/>
</dbReference>
<dbReference type="SUPFAM" id="SSF47384">
    <property type="entry name" value="Homodimeric domain of signal transducing histidine kinase"/>
    <property type="match status" value="1"/>
</dbReference>
<reference evidence="8 9" key="1">
    <citation type="submission" date="2019-08" db="EMBL/GenBank/DDBJ databases">
        <title>Genome of Luteibaculum oceani JCM 18817.</title>
        <authorList>
            <person name="Bowman J.P."/>
        </authorList>
    </citation>
    <scope>NUCLEOTIDE SEQUENCE [LARGE SCALE GENOMIC DNA]</scope>
    <source>
        <strain evidence="8 9">JCM 18817</strain>
    </source>
</reference>
<dbReference type="SUPFAM" id="SSF55874">
    <property type="entry name" value="ATPase domain of HSP90 chaperone/DNA topoisomerase II/histidine kinase"/>
    <property type="match status" value="1"/>
</dbReference>
<dbReference type="InterPro" id="IPR036097">
    <property type="entry name" value="HisK_dim/P_sf"/>
</dbReference>
<dbReference type="InterPro" id="IPR005467">
    <property type="entry name" value="His_kinase_dom"/>
</dbReference>
<feature type="domain" description="Histidine kinase" evidence="7">
    <location>
        <begin position="148"/>
        <end position="359"/>
    </location>
</feature>
<dbReference type="EC" id="2.7.13.3" evidence="2"/>
<dbReference type="PANTHER" id="PTHR43711:SF31">
    <property type="entry name" value="HISTIDINE KINASE"/>
    <property type="match status" value="1"/>
</dbReference>
<evidence type="ECO:0000256" key="3">
    <source>
        <dbReference type="ARBA" id="ARBA00022553"/>
    </source>
</evidence>
<keyword evidence="6" id="KW-0902">Two-component regulatory system</keyword>
<keyword evidence="9" id="KW-1185">Reference proteome</keyword>
<proteinExistence type="predicted"/>
<dbReference type="AlphaFoldDB" id="A0A5C6VA78"/>
<dbReference type="GO" id="GO:0000155">
    <property type="term" value="F:phosphorelay sensor kinase activity"/>
    <property type="evidence" value="ECO:0007669"/>
    <property type="project" value="InterPro"/>
</dbReference>
<evidence type="ECO:0000313" key="8">
    <source>
        <dbReference type="EMBL" id="TXC81684.1"/>
    </source>
</evidence>
<dbReference type="InterPro" id="IPR003661">
    <property type="entry name" value="HisK_dim/P_dom"/>
</dbReference>
<comment type="catalytic activity">
    <reaction evidence="1">
        <text>ATP + protein L-histidine = ADP + protein N-phospho-L-histidine.</text>
        <dbReference type="EC" id="2.7.13.3"/>
    </reaction>
</comment>
<evidence type="ECO:0000256" key="6">
    <source>
        <dbReference type="ARBA" id="ARBA00023012"/>
    </source>
</evidence>
<evidence type="ECO:0000259" key="7">
    <source>
        <dbReference type="PROSITE" id="PS50109"/>
    </source>
</evidence>
<keyword evidence="3" id="KW-0597">Phosphoprotein</keyword>
<evidence type="ECO:0000256" key="4">
    <source>
        <dbReference type="ARBA" id="ARBA00022679"/>
    </source>
</evidence>
<sequence>MKDIIEIEILTKTVDDLPIGVGIFHIDDLNNNKSIRYIFMNKVLLYEMRKTQEEVFGNKIIEVAPEAYEHEGGIFVIETYMKIAREGGSVNLGLVEYSNHMVAGTYECSVHHIKDNYVYVMLRNVTDLEKTKNDLEKKNAELSQFTHMVAHDLKAPLQGIYASVNIIEDFYKEELSPELLDLYKIMSDKAKRMDLLITNILKYCNAAQKDVNVESFTTTDLLDDILDLLNIPDNIEIKTPVESFGIQGPYTKLHQVLTNLIGNAIKYHHKSGGEVSIKINMDGENHLKFKVIDNGPGIPEEDQEKVFKFLETLQSTNPESTGIGLSIVKKLVEDVGGSIGLDSKPGRGSDFWFTWPLDCTKP</sequence>
<accession>A0A5C6VA78</accession>
<dbReference type="Gene3D" id="1.10.287.130">
    <property type="match status" value="1"/>
</dbReference>
<dbReference type="PROSITE" id="PS50109">
    <property type="entry name" value="HIS_KIN"/>
    <property type="match status" value="1"/>
</dbReference>
<keyword evidence="4" id="KW-0808">Transferase</keyword>
<name>A0A5C6VA78_9FLAO</name>
<evidence type="ECO:0000256" key="5">
    <source>
        <dbReference type="ARBA" id="ARBA00022777"/>
    </source>
</evidence>
<organism evidence="8 9">
    <name type="scientific">Luteibaculum oceani</name>
    <dbReference type="NCBI Taxonomy" id="1294296"/>
    <lineage>
        <taxon>Bacteria</taxon>
        <taxon>Pseudomonadati</taxon>
        <taxon>Bacteroidota</taxon>
        <taxon>Flavobacteriia</taxon>
        <taxon>Flavobacteriales</taxon>
        <taxon>Luteibaculaceae</taxon>
        <taxon>Luteibaculum</taxon>
    </lineage>
</organism>
<dbReference type="InterPro" id="IPR003594">
    <property type="entry name" value="HATPase_dom"/>
</dbReference>
<dbReference type="Gene3D" id="3.30.565.10">
    <property type="entry name" value="Histidine kinase-like ATPase, C-terminal domain"/>
    <property type="match status" value="1"/>
</dbReference>
<dbReference type="Pfam" id="PF02518">
    <property type="entry name" value="HATPase_c"/>
    <property type="match status" value="1"/>
</dbReference>
<evidence type="ECO:0000256" key="2">
    <source>
        <dbReference type="ARBA" id="ARBA00012438"/>
    </source>
</evidence>
<gene>
    <name evidence="8" type="ORF">FRX97_03980</name>
</gene>
<dbReference type="InterPro" id="IPR004358">
    <property type="entry name" value="Sig_transdc_His_kin-like_C"/>
</dbReference>